<dbReference type="PANTHER" id="PTHR33067:SF32">
    <property type="entry name" value="ASPARTIC PEPTIDASE DDI1-TYPE DOMAIN-CONTAINING PROTEIN"/>
    <property type="match status" value="1"/>
</dbReference>
<evidence type="ECO:0000313" key="2">
    <source>
        <dbReference type="EMBL" id="SPD17972.1"/>
    </source>
</evidence>
<dbReference type="AlphaFoldDB" id="A0A2N9HZX0"/>
<accession>A0A2N9HZX0</accession>
<gene>
    <name evidence="2" type="ORF">FSB_LOCUS45854</name>
</gene>
<sequence>MFPPNAPHVEIRQGLMAILTNFKGLENENPYVHVRAFEEDKAKGWLYTLKPRSIESWGEMTQEFYKKFFPPHKVQQVKRKISGFVQGNDETLFMTWERFKDTYNFYPTHGYDTWRNSLKMLWTTWMRELRIPTLGMDQIPWIPQTGVEVVLPHLVRGSYGGMPDLLGDRPCHKCMNFNTSHTTSSSSRPPLEDVLYTFIQTQGEQNQRFETMFTRIDEEMRETKSHVARLTDALSRTERGKLTSQTQPNPNNQSVKVVNTEKFEEVKSVTILRSGKKIGKDAPKANEKSKEILVEKDENGIAKSNDIEKCPLLTPFPQTLKLPKNLDVTSEILEHLHQVKVNLPLLHLIKQMPLYAKVIKDLCTIKRKYHVKKTAFLTEQVSAIIQHKVPPKYKDPGCPTISCTIEDYNIEHALLDLGASVNLLPFSVYLQPGRPFLATANTLINCRNGRMKITFDSMTIELNILNVNPQQLMDEEYAPKLGLTKTSKVLPLASIEPHATSTVEVPSKISVDQEIEKEGEKTKFFERHKTKRKELQDTRLSKKLLNSSKGVALHVARMKSARGRNYSFGGSRSGG</sequence>
<reference evidence="2" key="1">
    <citation type="submission" date="2018-02" db="EMBL/GenBank/DDBJ databases">
        <authorList>
            <person name="Cohen D.B."/>
            <person name="Kent A.D."/>
        </authorList>
    </citation>
    <scope>NUCLEOTIDE SEQUENCE</scope>
</reference>
<feature type="domain" description="Retrotransposon gag" evidence="1">
    <location>
        <begin position="39"/>
        <end position="112"/>
    </location>
</feature>
<dbReference type="Pfam" id="PF03732">
    <property type="entry name" value="Retrotrans_gag"/>
    <property type="match status" value="1"/>
</dbReference>
<dbReference type="PANTHER" id="PTHR33067">
    <property type="entry name" value="RNA-DIRECTED DNA POLYMERASE-RELATED"/>
    <property type="match status" value="1"/>
</dbReference>
<dbReference type="InterPro" id="IPR005162">
    <property type="entry name" value="Retrotrans_gag_dom"/>
</dbReference>
<organism evidence="2">
    <name type="scientific">Fagus sylvatica</name>
    <name type="common">Beechnut</name>
    <dbReference type="NCBI Taxonomy" id="28930"/>
    <lineage>
        <taxon>Eukaryota</taxon>
        <taxon>Viridiplantae</taxon>
        <taxon>Streptophyta</taxon>
        <taxon>Embryophyta</taxon>
        <taxon>Tracheophyta</taxon>
        <taxon>Spermatophyta</taxon>
        <taxon>Magnoliopsida</taxon>
        <taxon>eudicotyledons</taxon>
        <taxon>Gunneridae</taxon>
        <taxon>Pentapetalae</taxon>
        <taxon>rosids</taxon>
        <taxon>fabids</taxon>
        <taxon>Fagales</taxon>
        <taxon>Fagaceae</taxon>
        <taxon>Fagus</taxon>
    </lineage>
</organism>
<dbReference type="EMBL" id="OIVN01004546">
    <property type="protein sequence ID" value="SPD17972.1"/>
    <property type="molecule type" value="Genomic_DNA"/>
</dbReference>
<name>A0A2N9HZX0_FAGSY</name>
<proteinExistence type="predicted"/>
<evidence type="ECO:0000259" key="1">
    <source>
        <dbReference type="Pfam" id="PF03732"/>
    </source>
</evidence>
<protein>
    <recommendedName>
        <fullName evidence="1">Retrotransposon gag domain-containing protein</fullName>
    </recommendedName>
</protein>